<feature type="non-terminal residue" evidence="1">
    <location>
        <position position="1"/>
    </location>
</feature>
<accession>X1ITZ4</accession>
<comment type="caution">
    <text evidence="1">The sequence shown here is derived from an EMBL/GenBank/DDBJ whole genome shotgun (WGS) entry which is preliminary data.</text>
</comment>
<name>X1ITZ4_9ZZZZ</name>
<proteinExistence type="predicted"/>
<evidence type="ECO:0000313" key="1">
    <source>
        <dbReference type="EMBL" id="GAH69569.1"/>
    </source>
</evidence>
<reference evidence="1" key="1">
    <citation type="journal article" date="2014" name="Front. Microbiol.">
        <title>High frequency of phylogenetically diverse reductive dehalogenase-homologous genes in deep subseafloor sedimentary metagenomes.</title>
        <authorList>
            <person name="Kawai M."/>
            <person name="Futagami T."/>
            <person name="Toyoda A."/>
            <person name="Takaki Y."/>
            <person name="Nishi S."/>
            <person name="Hori S."/>
            <person name="Arai W."/>
            <person name="Tsubouchi T."/>
            <person name="Morono Y."/>
            <person name="Uchiyama I."/>
            <person name="Ito T."/>
            <person name="Fujiyama A."/>
            <person name="Inagaki F."/>
            <person name="Takami H."/>
        </authorList>
    </citation>
    <scope>NUCLEOTIDE SEQUENCE</scope>
    <source>
        <strain evidence="1">Expedition CK06-06</strain>
    </source>
</reference>
<gene>
    <name evidence="1" type="ORF">S03H2_49081</name>
</gene>
<feature type="non-terminal residue" evidence="1">
    <location>
        <position position="264"/>
    </location>
</feature>
<dbReference type="EMBL" id="BARU01030991">
    <property type="protein sequence ID" value="GAH69569.1"/>
    <property type="molecule type" value="Genomic_DNA"/>
</dbReference>
<sequence>QGILYALDQLNTWEGTDPDYDPTDWTPNGVEQGNWSDYSNYSLMVYKNHIPTSGGYTEEESYITIESRDLPKKLVTLQAIAKNDSPLLDYVRFINSEVRFSSNTTFGDVNSGALFHINGNLILDGDANEIYLEDNQRFEVASEIISYDSGSAQTDKVKIQPTIEASFSSKTLDDDGSGSDGYGFTGTIVNGDEYSQLDPEAFNTVQGRYFDSVHLPSSYDYSEDPDNPQYVSGENIISWPQINEERYGNLADLLISASNCGNQG</sequence>
<organism evidence="1">
    <name type="scientific">marine sediment metagenome</name>
    <dbReference type="NCBI Taxonomy" id="412755"/>
    <lineage>
        <taxon>unclassified sequences</taxon>
        <taxon>metagenomes</taxon>
        <taxon>ecological metagenomes</taxon>
    </lineage>
</organism>
<protein>
    <submittedName>
        <fullName evidence="1">Uncharacterized protein</fullName>
    </submittedName>
</protein>
<dbReference type="AlphaFoldDB" id="X1ITZ4"/>